<dbReference type="PANTHER" id="PTHR12883:SF0">
    <property type="entry name" value="PAT COMPLEX SUBUNIT CCDC47"/>
    <property type="match status" value="1"/>
</dbReference>
<evidence type="ECO:0000256" key="3">
    <source>
        <dbReference type="ARBA" id="ARBA00022989"/>
    </source>
</evidence>
<dbReference type="Proteomes" id="UP000189911">
    <property type="component" value="Chromosome A"/>
</dbReference>
<dbReference type="PANTHER" id="PTHR12883">
    <property type="entry name" value="ADIPOCYTE-SPECIFIC PROTEIN 4-RELATED"/>
    <property type="match status" value="1"/>
</dbReference>
<gene>
    <name evidence="6" type="ORF">LANO_0A01948G</name>
</gene>
<sequence>MSFLEPIVKLSNAVNSINEKYMALTYQEQSDLTIFGRLRYYNWTFEAWALGAVALVYATYLFGTRVNKSRASQLFQALAKGFEDLAFAKIGFSTNTAKNELFVAENNNTWFTSFVTGRACIESITVRAHLLARFNPMSILMEKVLGLFFSSLVADALDEFVEVTIVPNGVYVTSSAADLPKETNASANVVSKFKFISSIVNKGDMTKAREDNYFLSLTHTSESEKLPFEYVFMSESNQLSSIFEHYGGPEFKQLLSRCAHFLSYVAFTDLPEEKPVTDKLWERSQQPRCIIKTKMVTGSVDLASLNELIKAVVNIFDSASQEYAQNPAKAFVTNDMLRKSANLRSQELAKIAKVMKQAERDLLQEKKQDQEREKRRDLRSKMSGEEQDRLEQKMREKRERRQRNRQKVRM</sequence>
<feature type="compositionally biased region" description="Basic residues" evidence="5">
    <location>
        <begin position="400"/>
        <end position="410"/>
    </location>
</feature>
<evidence type="ECO:0000256" key="1">
    <source>
        <dbReference type="ARBA" id="ARBA00004167"/>
    </source>
</evidence>
<evidence type="ECO:0000313" key="7">
    <source>
        <dbReference type="Proteomes" id="UP000189911"/>
    </source>
</evidence>
<keyword evidence="2" id="KW-0812">Transmembrane</keyword>
<reference evidence="7" key="1">
    <citation type="submission" date="2016-03" db="EMBL/GenBank/DDBJ databases">
        <authorList>
            <person name="Devillers Hugo."/>
        </authorList>
    </citation>
    <scope>NUCLEOTIDE SEQUENCE [LARGE SCALE GENOMIC DNA]</scope>
</reference>
<name>A0A1G4INM2_9SACH</name>
<dbReference type="Pfam" id="PF07946">
    <property type="entry name" value="CCDC47"/>
    <property type="match status" value="1"/>
</dbReference>
<feature type="region of interest" description="Disordered" evidence="5">
    <location>
        <begin position="362"/>
        <end position="410"/>
    </location>
</feature>
<evidence type="ECO:0000313" key="6">
    <source>
        <dbReference type="EMBL" id="SCU78052.1"/>
    </source>
</evidence>
<evidence type="ECO:0000256" key="2">
    <source>
        <dbReference type="ARBA" id="ARBA00022692"/>
    </source>
</evidence>
<feature type="compositionally biased region" description="Basic and acidic residues" evidence="5">
    <location>
        <begin position="362"/>
        <end position="399"/>
    </location>
</feature>
<keyword evidence="3" id="KW-1133">Transmembrane helix</keyword>
<dbReference type="EMBL" id="LT598449">
    <property type="protein sequence ID" value="SCU78052.1"/>
    <property type="molecule type" value="Genomic_DNA"/>
</dbReference>
<comment type="subcellular location">
    <subcellularLocation>
        <location evidence="1">Membrane</location>
        <topology evidence="1">Single-pass membrane protein</topology>
    </subcellularLocation>
</comment>
<evidence type="ECO:0000256" key="5">
    <source>
        <dbReference type="SAM" id="MobiDB-lite"/>
    </source>
</evidence>
<dbReference type="GO" id="GO:0032469">
    <property type="term" value="P:endoplasmic reticulum calcium ion homeostasis"/>
    <property type="evidence" value="ECO:0007669"/>
    <property type="project" value="InterPro"/>
</dbReference>
<evidence type="ECO:0000256" key="4">
    <source>
        <dbReference type="ARBA" id="ARBA00023136"/>
    </source>
</evidence>
<keyword evidence="7" id="KW-1185">Reference proteome</keyword>
<dbReference type="GO" id="GO:0005509">
    <property type="term" value="F:calcium ion binding"/>
    <property type="evidence" value="ECO:0007669"/>
    <property type="project" value="InterPro"/>
</dbReference>
<protein>
    <submittedName>
        <fullName evidence="6">LANO_0A01948g1_1</fullName>
    </submittedName>
</protein>
<accession>A0A1G4INM2</accession>
<proteinExistence type="predicted"/>
<dbReference type="GO" id="GO:0016020">
    <property type="term" value="C:membrane"/>
    <property type="evidence" value="ECO:0007669"/>
    <property type="project" value="UniProtKB-SubCell"/>
</dbReference>
<dbReference type="AlphaFoldDB" id="A0A1G4INM2"/>
<dbReference type="GO" id="GO:0005783">
    <property type="term" value="C:endoplasmic reticulum"/>
    <property type="evidence" value="ECO:0007669"/>
    <property type="project" value="InterPro"/>
</dbReference>
<keyword evidence="4" id="KW-0472">Membrane</keyword>
<dbReference type="OrthoDB" id="10039147at2759"/>
<dbReference type="InterPro" id="IPR012879">
    <property type="entry name" value="CCDC47"/>
</dbReference>
<organism evidence="6 7">
    <name type="scientific">Lachancea nothofagi CBS 11611</name>
    <dbReference type="NCBI Taxonomy" id="1266666"/>
    <lineage>
        <taxon>Eukaryota</taxon>
        <taxon>Fungi</taxon>
        <taxon>Dikarya</taxon>
        <taxon>Ascomycota</taxon>
        <taxon>Saccharomycotina</taxon>
        <taxon>Saccharomycetes</taxon>
        <taxon>Saccharomycetales</taxon>
        <taxon>Saccharomycetaceae</taxon>
        <taxon>Lachancea</taxon>
    </lineage>
</organism>